<dbReference type="AlphaFoldDB" id="A0A811ZY91"/>
<proteinExistence type="predicted"/>
<name>A0A811ZY91_NYCPR</name>
<dbReference type="GO" id="GO:0003735">
    <property type="term" value="F:structural constituent of ribosome"/>
    <property type="evidence" value="ECO:0007669"/>
    <property type="project" value="InterPro"/>
</dbReference>
<dbReference type="EMBL" id="CAJHUB010000780">
    <property type="protein sequence ID" value="CAD7693462.1"/>
    <property type="molecule type" value="Genomic_DNA"/>
</dbReference>
<dbReference type="Gene3D" id="3.90.470.10">
    <property type="entry name" value="Ribosomal protein L22/L17"/>
    <property type="match status" value="1"/>
</dbReference>
<organism evidence="1 2">
    <name type="scientific">Nyctereutes procyonoides</name>
    <name type="common">Raccoon dog</name>
    <name type="synonym">Canis procyonoides</name>
    <dbReference type="NCBI Taxonomy" id="34880"/>
    <lineage>
        <taxon>Eukaryota</taxon>
        <taxon>Metazoa</taxon>
        <taxon>Chordata</taxon>
        <taxon>Craniata</taxon>
        <taxon>Vertebrata</taxon>
        <taxon>Euteleostomi</taxon>
        <taxon>Mammalia</taxon>
        <taxon>Eutheria</taxon>
        <taxon>Laurasiatheria</taxon>
        <taxon>Carnivora</taxon>
        <taxon>Caniformia</taxon>
        <taxon>Canidae</taxon>
        <taxon>Nyctereutes</taxon>
    </lineage>
</organism>
<dbReference type="SUPFAM" id="SSF54843">
    <property type="entry name" value="Ribosomal protein L22"/>
    <property type="match status" value="1"/>
</dbReference>
<dbReference type="PANTHER" id="PTHR13501">
    <property type="entry name" value="CHLOROPLAST 50S RIBOSOMAL PROTEIN L22-RELATED"/>
    <property type="match status" value="1"/>
</dbReference>
<reference evidence="1" key="1">
    <citation type="submission" date="2020-12" db="EMBL/GenBank/DDBJ databases">
        <authorList>
            <consortium name="Molecular Ecology Group"/>
        </authorList>
    </citation>
    <scope>NUCLEOTIDE SEQUENCE</scope>
    <source>
        <strain evidence="1">TBG_1078</strain>
    </source>
</reference>
<comment type="caution">
    <text evidence="1">The sequence shown here is derived from an EMBL/GenBank/DDBJ whole genome shotgun (WGS) entry which is preliminary data.</text>
</comment>
<keyword evidence="2" id="KW-1185">Reference proteome</keyword>
<gene>
    <name evidence="1" type="ORF">NYPRO_LOCUS26254</name>
</gene>
<dbReference type="InterPro" id="IPR036394">
    <property type="entry name" value="Ribosomal_uL22_sf"/>
</dbReference>
<dbReference type="Proteomes" id="UP000645828">
    <property type="component" value="Unassembled WGS sequence"/>
</dbReference>
<dbReference type="GO" id="GO:0005762">
    <property type="term" value="C:mitochondrial large ribosomal subunit"/>
    <property type="evidence" value="ECO:0007669"/>
    <property type="project" value="TreeGrafter"/>
</dbReference>
<accession>A0A811ZY91</accession>
<dbReference type="InterPro" id="IPR047867">
    <property type="entry name" value="Ribosomal_uL22_bac/org-type"/>
</dbReference>
<sequence>MVAAILECLELLSSHDVLPQSYIHMSGSLNISRKWEKNNKTVYTPQLPGEPRRPTEIYHCQYLKSIRYHGRGRFGIMEMVFCHYFVKLVEGTKYGCHPCQRVYSGVPQPDHYSHSVMVDSDSTVYIFCHLFLKNKDKCYK</sequence>
<dbReference type="GO" id="GO:0006412">
    <property type="term" value="P:translation"/>
    <property type="evidence" value="ECO:0007669"/>
    <property type="project" value="InterPro"/>
</dbReference>
<evidence type="ECO:0000313" key="2">
    <source>
        <dbReference type="Proteomes" id="UP000645828"/>
    </source>
</evidence>
<protein>
    <submittedName>
        <fullName evidence="1">(raccoon dog) hypothetical protein</fullName>
    </submittedName>
</protein>
<evidence type="ECO:0000313" key="1">
    <source>
        <dbReference type="EMBL" id="CAD7693462.1"/>
    </source>
</evidence>
<dbReference type="PANTHER" id="PTHR13501:SF8">
    <property type="entry name" value="LARGE RIBOSOMAL SUBUNIT PROTEIN UL22M"/>
    <property type="match status" value="1"/>
</dbReference>